<keyword evidence="7 9" id="KW-0472">Membrane</keyword>
<dbReference type="EMBL" id="CP121671">
    <property type="protein sequence ID" value="WFT76819.1"/>
    <property type="molecule type" value="Genomic_DNA"/>
</dbReference>
<sequence>MNKLLKRLDRIEEFFTASLFLAAVIIILYGVFMRYVFNSPQFGLLEIVKILLPWAIFIGFGRALKENHHIAVDVVYDLLPFQAKRVAAVLSNLLGVGFAIFMFLSGWKMVTEELSTGYVSIALGIPTWITYLILPISMVLLGVYFIVKTFKAIIGDEKEIIGELNHSEQEEYLPDSKKEEVSV</sequence>
<feature type="transmembrane region" description="Helical" evidence="9">
    <location>
        <begin position="85"/>
        <end position="105"/>
    </location>
</feature>
<accession>A0ABY8J5H7</accession>
<gene>
    <name evidence="11" type="ORF">P9989_10855</name>
</gene>
<evidence type="ECO:0000256" key="6">
    <source>
        <dbReference type="ARBA" id="ARBA00022989"/>
    </source>
</evidence>
<evidence type="ECO:0000256" key="4">
    <source>
        <dbReference type="ARBA" id="ARBA00022519"/>
    </source>
</evidence>
<keyword evidence="2" id="KW-0813">Transport</keyword>
<evidence type="ECO:0000256" key="7">
    <source>
        <dbReference type="ARBA" id="ARBA00023136"/>
    </source>
</evidence>
<dbReference type="RefSeq" id="WP_283078763.1">
    <property type="nucleotide sequence ID" value="NZ_CP121671.1"/>
</dbReference>
<dbReference type="InterPro" id="IPR007387">
    <property type="entry name" value="TRAP_DctQ"/>
</dbReference>
<organism evidence="11 12">
    <name type="scientific">Halobacillus naozhouensis</name>
    <dbReference type="NCBI Taxonomy" id="554880"/>
    <lineage>
        <taxon>Bacteria</taxon>
        <taxon>Bacillati</taxon>
        <taxon>Bacillota</taxon>
        <taxon>Bacilli</taxon>
        <taxon>Bacillales</taxon>
        <taxon>Bacillaceae</taxon>
        <taxon>Halobacillus</taxon>
    </lineage>
</organism>
<dbReference type="PANTHER" id="PTHR35011">
    <property type="entry name" value="2,3-DIKETO-L-GULONATE TRAP TRANSPORTER SMALL PERMEASE PROTEIN YIAM"/>
    <property type="match status" value="1"/>
</dbReference>
<dbReference type="InterPro" id="IPR055348">
    <property type="entry name" value="DctQ"/>
</dbReference>
<evidence type="ECO:0000256" key="5">
    <source>
        <dbReference type="ARBA" id="ARBA00022692"/>
    </source>
</evidence>
<dbReference type="Pfam" id="PF04290">
    <property type="entry name" value="DctQ"/>
    <property type="match status" value="1"/>
</dbReference>
<evidence type="ECO:0000313" key="11">
    <source>
        <dbReference type="EMBL" id="WFT76819.1"/>
    </source>
</evidence>
<evidence type="ECO:0000256" key="9">
    <source>
        <dbReference type="SAM" id="Phobius"/>
    </source>
</evidence>
<keyword evidence="5 9" id="KW-0812">Transmembrane</keyword>
<feature type="transmembrane region" description="Helical" evidence="9">
    <location>
        <begin position="125"/>
        <end position="147"/>
    </location>
</feature>
<proteinExistence type="inferred from homology"/>
<dbReference type="Proteomes" id="UP001221597">
    <property type="component" value="Chromosome"/>
</dbReference>
<evidence type="ECO:0000256" key="3">
    <source>
        <dbReference type="ARBA" id="ARBA00022475"/>
    </source>
</evidence>
<keyword evidence="3" id="KW-1003">Cell membrane</keyword>
<comment type="subcellular location">
    <subcellularLocation>
        <location evidence="1">Cell inner membrane</location>
        <topology evidence="1">Multi-pass membrane protein</topology>
    </subcellularLocation>
</comment>
<keyword evidence="12" id="KW-1185">Reference proteome</keyword>
<protein>
    <submittedName>
        <fullName evidence="11">TRAP transporter small permease</fullName>
    </submittedName>
</protein>
<feature type="transmembrane region" description="Helical" evidence="9">
    <location>
        <begin position="14"/>
        <end position="37"/>
    </location>
</feature>
<reference evidence="11 12" key="1">
    <citation type="submission" date="2023-04" db="EMBL/GenBank/DDBJ databases">
        <title>Genome sequence of Halobacillus naozhouensis KACC 21980.</title>
        <authorList>
            <person name="Kim S."/>
            <person name="Heo J."/>
            <person name="Kwon S.-W."/>
        </authorList>
    </citation>
    <scope>NUCLEOTIDE SEQUENCE [LARGE SCALE GENOMIC DNA]</scope>
    <source>
        <strain evidence="11 12">KCTC 13234</strain>
    </source>
</reference>
<feature type="transmembrane region" description="Helical" evidence="9">
    <location>
        <begin position="43"/>
        <end position="64"/>
    </location>
</feature>
<evidence type="ECO:0000256" key="8">
    <source>
        <dbReference type="ARBA" id="ARBA00038436"/>
    </source>
</evidence>
<evidence type="ECO:0000313" key="12">
    <source>
        <dbReference type="Proteomes" id="UP001221597"/>
    </source>
</evidence>
<evidence type="ECO:0000256" key="2">
    <source>
        <dbReference type="ARBA" id="ARBA00022448"/>
    </source>
</evidence>
<evidence type="ECO:0000256" key="1">
    <source>
        <dbReference type="ARBA" id="ARBA00004429"/>
    </source>
</evidence>
<comment type="similarity">
    <text evidence="8">Belongs to the TRAP transporter small permease family.</text>
</comment>
<name>A0ABY8J5H7_9BACI</name>
<keyword evidence="4" id="KW-0997">Cell inner membrane</keyword>
<dbReference type="PANTHER" id="PTHR35011:SF2">
    <property type="entry name" value="2,3-DIKETO-L-GULONATE TRAP TRANSPORTER SMALL PERMEASE PROTEIN YIAM"/>
    <property type="match status" value="1"/>
</dbReference>
<feature type="domain" description="Tripartite ATP-independent periplasmic transporters DctQ component" evidence="10">
    <location>
        <begin position="24"/>
        <end position="152"/>
    </location>
</feature>
<evidence type="ECO:0000259" key="10">
    <source>
        <dbReference type="Pfam" id="PF04290"/>
    </source>
</evidence>
<keyword evidence="6 9" id="KW-1133">Transmembrane helix</keyword>